<evidence type="ECO:0000313" key="3">
    <source>
        <dbReference type="Proteomes" id="UP000250266"/>
    </source>
</evidence>
<feature type="compositionally biased region" description="Pro residues" evidence="1">
    <location>
        <begin position="49"/>
        <end position="63"/>
    </location>
</feature>
<proteinExistence type="predicted"/>
<feature type="region of interest" description="Disordered" evidence="1">
    <location>
        <begin position="140"/>
        <end position="165"/>
    </location>
</feature>
<dbReference type="EMBL" id="KV745720">
    <property type="protein sequence ID" value="OCK73570.1"/>
    <property type="molecule type" value="Genomic_DNA"/>
</dbReference>
<name>A0A8E2DXH7_9PEZI</name>
<dbReference type="Gene3D" id="3.40.50.720">
    <property type="entry name" value="NAD(P)-binding Rossmann-like Domain"/>
    <property type="match status" value="1"/>
</dbReference>
<organism evidence="2 3">
    <name type="scientific">Lepidopterella palustris CBS 459.81</name>
    <dbReference type="NCBI Taxonomy" id="1314670"/>
    <lineage>
        <taxon>Eukaryota</taxon>
        <taxon>Fungi</taxon>
        <taxon>Dikarya</taxon>
        <taxon>Ascomycota</taxon>
        <taxon>Pezizomycotina</taxon>
        <taxon>Dothideomycetes</taxon>
        <taxon>Pleosporomycetidae</taxon>
        <taxon>Mytilinidiales</taxon>
        <taxon>Argynnaceae</taxon>
        <taxon>Lepidopterella</taxon>
    </lineage>
</organism>
<sequence>SIKDATLDQQCTVTRPGIAPLASSLLVELLVSILQHPLRAHAPATTSSSPPPPPLKPAHPSLPPPFVHPLGALPHTIRGFLSSFSNMLVAGRPYDCCSACSDGILNLYRKDNWEFVKRALNERGWVEEVSGLAEVQRRAEEAAKGDGLDWDEEGDFEEEGEGELL</sequence>
<dbReference type="OrthoDB" id="338614at2759"/>
<evidence type="ECO:0000313" key="2">
    <source>
        <dbReference type="EMBL" id="OCK73570.1"/>
    </source>
</evidence>
<evidence type="ECO:0000256" key="1">
    <source>
        <dbReference type="SAM" id="MobiDB-lite"/>
    </source>
</evidence>
<dbReference type="AlphaFoldDB" id="A0A8E2DXH7"/>
<dbReference type="Proteomes" id="UP000250266">
    <property type="component" value="Unassembled WGS sequence"/>
</dbReference>
<feature type="non-terminal residue" evidence="2">
    <location>
        <position position="1"/>
    </location>
</feature>
<protein>
    <submittedName>
        <fullName evidence="2">Uncharacterized protein</fullName>
    </submittedName>
</protein>
<feature type="region of interest" description="Disordered" evidence="1">
    <location>
        <begin position="41"/>
        <end position="63"/>
    </location>
</feature>
<gene>
    <name evidence="2" type="ORF">K432DRAFT_312517</name>
</gene>
<reference evidence="2 3" key="1">
    <citation type="journal article" date="2016" name="Nat. Commun.">
        <title>Ectomycorrhizal ecology is imprinted in the genome of the dominant symbiotic fungus Cenococcum geophilum.</title>
        <authorList>
            <consortium name="DOE Joint Genome Institute"/>
            <person name="Peter M."/>
            <person name="Kohler A."/>
            <person name="Ohm R.A."/>
            <person name="Kuo A."/>
            <person name="Krutzmann J."/>
            <person name="Morin E."/>
            <person name="Arend M."/>
            <person name="Barry K.W."/>
            <person name="Binder M."/>
            <person name="Choi C."/>
            <person name="Clum A."/>
            <person name="Copeland A."/>
            <person name="Grisel N."/>
            <person name="Haridas S."/>
            <person name="Kipfer T."/>
            <person name="LaButti K."/>
            <person name="Lindquist E."/>
            <person name="Lipzen A."/>
            <person name="Maire R."/>
            <person name="Meier B."/>
            <person name="Mihaltcheva S."/>
            <person name="Molinier V."/>
            <person name="Murat C."/>
            <person name="Poggeler S."/>
            <person name="Quandt C.A."/>
            <person name="Sperisen C."/>
            <person name="Tritt A."/>
            <person name="Tisserant E."/>
            <person name="Crous P.W."/>
            <person name="Henrissat B."/>
            <person name="Nehls U."/>
            <person name="Egli S."/>
            <person name="Spatafora J.W."/>
            <person name="Grigoriev I.V."/>
            <person name="Martin F.M."/>
        </authorList>
    </citation>
    <scope>NUCLEOTIDE SEQUENCE [LARGE SCALE GENOMIC DNA]</scope>
    <source>
        <strain evidence="2 3">CBS 459.81</strain>
    </source>
</reference>
<accession>A0A8E2DXH7</accession>
<keyword evidence="3" id="KW-1185">Reference proteome</keyword>
<feature type="compositionally biased region" description="Acidic residues" evidence="1">
    <location>
        <begin position="148"/>
        <end position="165"/>
    </location>
</feature>